<reference evidence="3 4" key="1">
    <citation type="submission" date="2020-04" db="EMBL/GenBank/DDBJ databases">
        <authorList>
            <person name="Basu S."/>
            <person name="Maruthanayagam V."/>
            <person name="Chakraborty S."/>
            <person name="Pramanik A."/>
            <person name="Mukherjee J."/>
            <person name="Brink B."/>
        </authorList>
    </citation>
    <scope>NUCLEOTIDE SEQUENCE [LARGE SCALE GENOMIC DNA]</scope>
    <source>
        <strain evidence="3 4">AP17</strain>
    </source>
</reference>
<dbReference type="KEGG" id="oxy:HCG48_05565"/>
<protein>
    <submittedName>
        <fullName evidence="3">DUF3464 family protein</fullName>
    </submittedName>
</protein>
<gene>
    <name evidence="3" type="ORF">HCG48_05565</name>
</gene>
<keyword evidence="2" id="KW-0812">Transmembrane</keyword>
<name>A0A6H1TWG4_9CYAN</name>
<sequence length="151" mass="17008">MSSEPQRSPIPFEPKNRKKQRRKAATKGSNVGKTGREQAEVARRASPSQRTIPEAVSRRMIRRMVFFCGLPTALGISSFILSYFIVTEQWFPLPNAAVVAVSMGFFGMGVLGLSYSVLSASWDENTPGSWLGWNEFVVNFRRMTQAWRSSR</sequence>
<evidence type="ECO:0000313" key="4">
    <source>
        <dbReference type="Proteomes" id="UP000500857"/>
    </source>
</evidence>
<proteinExistence type="predicted"/>
<evidence type="ECO:0000256" key="2">
    <source>
        <dbReference type="SAM" id="Phobius"/>
    </source>
</evidence>
<keyword evidence="2" id="KW-1133">Transmembrane helix</keyword>
<dbReference type="InterPro" id="IPR021855">
    <property type="entry name" value="PAM68-like"/>
</dbReference>
<dbReference type="EMBL" id="CP051167">
    <property type="protein sequence ID" value="QIZ70103.1"/>
    <property type="molecule type" value="Genomic_DNA"/>
</dbReference>
<dbReference type="RefSeq" id="WP_168568260.1">
    <property type="nucleotide sequence ID" value="NZ_CP051167.1"/>
</dbReference>
<dbReference type="AlphaFoldDB" id="A0A6H1TWG4"/>
<dbReference type="Proteomes" id="UP000500857">
    <property type="component" value="Chromosome"/>
</dbReference>
<feature type="transmembrane region" description="Helical" evidence="2">
    <location>
        <begin position="64"/>
        <end position="85"/>
    </location>
</feature>
<dbReference type="Pfam" id="PF11947">
    <property type="entry name" value="DUF3464"/>
    <property type="match status" value="1"/>
</dbReference>
<dbReference type="PANTHER" id="PTHR34575:SF1">
    <property type="entry name" value="PROTEIN PAM68, CHLOROPLASTIC"/>
    <property type="match status" value="1"/>
</dbReference>
<dbReference type="PANTHER" id="PTHR34575">
    <property type="entry name" value="PROTEIN PAM68, CHLOROPLASTIC"/>
    <property type="match status" value="1"/>
</dbReference>
<accession>A0A6H1TWG4</accession>
<feature type="compositionally biased region" description="Basic and acidic residues" evidence="1">
    <location>
        <begin position="34"/>
        <end position="43"/>
    </location>
</feature>
<feature type="compositionally biased region" description="Basic residues" evidence="1">
    <location>
        <begin position="16"/>
        <end position="25"/>
    </location>
</feature>
<feature type="region of interest" description="Disordered" evidence="1">
    <location>
        <begin position="1"/>
        <end position="51"/>
    </location>
</feature>
<keyword evidence="2" id="KW-0472">Membrane</keyword>
<keyword evidence="4" id="KW-1185">Reference proteome</keyword>
<feature type="transmembrane region" description="Helical" evidence="2">
    <location>
        <begin position="97"/>
        <end position="118"/>
    </location>
</feature>
<organism evidence="3 4">
    <name type="scientific">Oxynema aestuarii AP17</name>
    <dbReference type="NCBI Taxonomy" id="2064643"/>
    <lineage>
        <taxon>Bacteria</taxon>
        <taxon>Bacillati</taxon>
        <taxon>Cyanobacteriota</taxon>
        <taxon>Cyanophyceae</taxon>
        <taxon>Oscillatoriophycideae</taxon>
        <taxon>Oscillatoriales</taxon>
        <taxon>Oscillatoriaceae</taxon>
        <taxon>Oxynema</taxon>
        <taxon>Oxynema aestuarii</taxon>
    </lineage>
</organism>
<evidence type="ECO:0000256" key="1">
    <source>
        <dbReference type="SAM" id="MobiDB-lite"/>
    </source>
</evidence>
<evidence type="ECO:0000313" key="3">
    <source>
        <dbReference type="EMBL" id="QIZ70103.1"/>
    </source>
</evidence>